<evidence type="ECO:0000313" key="3">
    <source>
        <dbReference type="Proteomes" id="UP001428817"/>
    </source>
</evidence>
<comment type="caution">
    <text evidence="2">The sequence shown here is derived from an EMBL/GenBank/DDBJ whole genome shotgun (WGS) entry which is preliminary data.</text>
</comment>
<dbReference type="EMBL" id="BAABJP010000041">
    <property type="protein sequence ID" value="GAA5168974.1"/>
    <property type="molecule type" value="Genomic_DNA"/>
</dbReference>
<keyword evidence="3" id="KW-1185">Reference proteome</keyword>
<sequence>MAAIYVVVHDGLARGWAVAPIAQILPTQGGQQVPIAQNLDQVLTGLRNMLMLYLVPVTIVILTAAWMRYGAARKAENAEQAKEAVSKALIGFCGAALSPVIVQVLLIIVRGGS</sequence>
<reference evidence="3" key="1">
    <citation type="journal article" date="2019" name="Int. J. Syst. Evol. Microbiol.">
        <title>The Global Catalogue of Microorganisms (GCM) 10K type strain sequencing project: providing services to taxonomists for standard genome sequencing and annotation.</title>
        <authorList>
            <consortium name="The Broad Institute Genomics Platform"/>
            <consortium name="The Broad Institute Genome Sequencing Center for Infectious Disease"/>
            <person name="Wu L."/>
            <person name="Ma J."/>
        </authorList>
    </citation>
    <scope>NUCLEOTIDE SEQUENCE [LARGE SCALE GENOMIC DNA]</scope>
    <source>
        <strain evidence="3">JCM 18303</strain>
    </source>
</reference>
<organism evidence="2 3">
    <name type="scientific">Pseudonocardia eucalypti</name>
    <dbReference type="NCBI Taxonomy" id="648755"/>
    <lineage>
        <taxon>Bacteria</taxon>
        <taxon>Bacillati</taxon>
        <taxon>Actinomycetota</taxon>
        <taxon>Actinomycetes</taxon>
        <taxon>Pseudonocardiales</taxon>
        <taxon>Pseudonocardiaceae</taxon>
        <taxon>Pseudonocardia</taxon>
    </lineage>
</organism>
<dbReference type="InterPro" id="IPR043993">
    <property type="entry name" value="T4SS_pilin"/>
</dbReference>
<name>A0ABP9QXB9_9PSEU</name>
<keyword evidence="1" id="KW-1133">Transmembrane helix</keyword>
<evidence type="ECO:0000256" key="1">
    <source>
        <dbReference type="SAM" id="Phobius"/>
    </source>
</evidence>
<keyword evidence="1" id="KW-0812">Transmembrane</keyword>
<evidence type="ECO:0000313" key="2">
    <source>
        <dbReference type="EMBL" id="GAA5168974.1"/>
    </source>
</evidence>
<feature type="transmembrane region" description="Helical" evidence="1">
    <location>
        <begin position="88"/>
        <end position="109"/>
    </location>
</feature>
<accession>A0ABP9QXB9</accession>
<gene>
    <name evidence="2" type="ORF">GCM10023321_63830</name>
</gene>
<keyword evidence="1" id="KW-0472">Membrane</keyword>
<proteinExistence type="predicted"/>
<dbReference type="Proteomes" id="UP001428817">
    <property type="component" value="Unassembled WGS sequence"/>
</dbReference>
<protein>
    <submittedName>
        <fullName evidence="2">Uncharacterized protein</fullName>
    </submittedName>
</protein>
<feature type="transmembrane region" description="Helical" evidence="1">
    <location>
        <begin position="50"/>
        <end position="67"/>
    </location>
</feature>
<dbReference type="Pfam" id="PF18895">
    <property type="entry name" value="T4SS_pilin"/>
    <property type="match status" value="1"/>
</dbReference>